<dbReference type="EMBL" id="VFPP01000001">
    <property type="protein sequence ID" value="TQM82174.1"/>
    <property type="molecule type" value="Genomic_DNA"/>
</dbReference>
<evidence type="ECO:0000313" key="4">
    <source>
        <dbReference type="Proteomes" id="UP000316628"/>
    </source>
</evidence>
<organism evidence="3 4">
    <name type="scientific">Saccharothrix saharensis</name>
    <dbReference type="NCBI Taxonomy" id="571190"/>
    <lineage>
        <taxon>Bacteria</taxon>
        <taxon>Bacillati</taxon>
        <taxon>Actinomycetota</taxon>
        <taxon>Actinomycetes</taxon>
        <taxon>Pseudonocardiales</taxon>
        <taxon>Pseudonocardiaceae</taxon>
        <taxon>Saccharothrix</taxon>
    </lineage>
</organism>
<protein>
    <submittedName>
        <fullName evidence="3">Uncharacterized protein</fullName>
    </submittedName>
</protein>
<evidence type="ECO:0000313" key="3">
    <source>
        <dbReference type="EMBL" id="TQM82174.1"/>
    </source>
</evidence>
<keyword evidence="2" id="KW-1133">Transmembrane helix</keyword>
<feature type="region of interest" description="Disordered" evidence="1">
    <location>
        <begin position="77"/>
        <end position="100"/>
    </location>
</feature>
<keyword evidence="2" id="KW-0472">Membrane</keyword>
<keyword evidence="2" id="KW-0812">Transmembrane</keyword>
<gene>
    <name evidence="3" type="ORF">FHX81_4571</name>
</gene>
<keyword evidence="4" id="KW-1185">Reference proteome</keyword>
<dbReference type="OrthoDB" id="3681611at2"/>
<accession>A0A543JHD8</accession>
<feature type="compositionally biased region" description="Pro residues" evidence="1">
    <location>
        <begin position="84"/>
        <end position="93"/>
    </location>
</feature>
<dbReference type="RefSeq" id="WP_141980034.1">
    <property type="nucleotide sequence ID" value="NZ_VFPP01000001.1"/>
</dbReference>
<feature type="compositionally biased region" description="Basic and acidic residues" evidence="1">
    <location>
        <begin position="1"/>
        <end position="10"/>
    </location>
</feature>
<evidence type="ECO:0000256" key="1">
    <source>
        <dbReference type="SAM" id="MobiDB-lite"/>
    </source>
</evidence>
<comment type="caution">
    <text evidence="3">The sequence shown here is derived from an EMBL/GenBank/DDBJ whole genome shotgun (WGS) entry which is preliminary data.</text>
</comment>
<feature type="region of interest" description="Disordered" evidence="1">
    <location>
        <begin position="1"/>
        <end position="22"/>
    </location>
</feature>
<sequence>MSEADLREGLRAAVGDEPPLRFDPDELIQRAQHERRRRRALVAVALVTVALTGTVLSLPGVLERRTVDAASGSVLTTTVSPAPSARPGPPPTTVAPATTAPKSAAGVTSFLSGYLTGRFPEVVPGSKVTAVQISEVLDADPVHYGAVVRFIDGIGPSGVVVRLTAPSGQEYFDRFCDEFECDEPQRREDGTRLATGMTGDPRTKVVVSRAVAHQRANGSVVQVTTYGYDPGMGSELGHVVLTVDQLVRLATDPNLNLP</sequence>
<dbReference type="AlphaFoldDB" id="A0A543JHD8"/>
<feature type="transmembrane region" description="Helical" evidence="2">
    <location>
        <begin position="40"/>
        <end position="62"/>
    </location>
</feature>
<proteinExistence type="predicted"/>
<evidence type="ECO:0000256" key="2">
    <source>
        <dbReference type="SAM" id="Phobius"/>
    </source>
</evidence>
<name>A0A543JHD8_9PSEU</name>
<dbReference type="Proteomes" id="UP000316628">
    <property type="component" value="Unassembled WGS sequence"/>
</dbReference>
<reference evidence="3 4" key="1">
    <citation type="submission" date="2019-06" db="EMBL/GenBank/DDBJ databases">
        <title>Sequencing the genomes of 1000 actinobacteria strains.</title>
        <authorList>
            <person name="Klenk H.-P."/>
        </authorList>
    </citation>
    <scope>NUCLEOTIDE SEQUENCE [LARGE SCALE GENOMIC DNA]</scope>
    <source>
        <strain evidence="3 4">DSM 45456</strain>
    </source>
</reference>